<evidence type="ECO:0008006" key="3">
    <source>
        <dbReference type="Google" id="ProtNLM"/>
    </source>
</evidence>
<evidence type="ECO:0000313" key="2">
    <source>
        <dbReference type="Proteomes" id="UP000002654"/>
    </source>
</evidence>
<evidence type="ECO:0000313" key="1">
    <source>
        <dbReference type="EMBL" id="CCC81925.1"/>
    </source>
</evidence>
<dbReference type="STRING" id="768679.TTX_1290"/>
<gene>
    <name evidence="1" type="ordered locus">TTX_1290</name>
</gene>
<dbReference type="PaxDb" id="768679-TTX_1290"/>
<dbReference type="AlphaFoldDB" id="G4RK30"/>
<accession>G4RK30</accession>
<reference evidence="1 2" key="1">
    <citation type="journal article" date="2011" name="PLoS ONE">
        <title>The complete genome sequence of Thermoproteus tenax: a physiologically versatile member of the Crenarchaeota.</title>
        <authorList>
            <person name="Siebers B."/>
            <person name="Zaparty M."/>
            <person name="Raddatz G."/>
            <person name="Tjaden B."/>
            <person name="Albers S.V."/>
            <person name="Bell S.D."/>
            <person name="Blombach F."/>
            <person name="Kletzin A."/>
            <person name="Kyrpides N."/>
            <person name="Lanz C."/>
            <person name="Plagens A."/>
            <person name="Rampp M."/>
            <person name="Rosinus A."/>
            <person name="von Jan M."/>
            <person name="Makarova K.S."/>
            <person name="Klenk H.P."/>
            <person name="Schuster S.C."/>
            <person name="Hensel R."/>
        </authorList>
    </citation>
    <scope>NUCLEOTIDE SEQUENCE [LARGE SCALE GENOMIC DNA]</scope>
    <source>
        <strain evidence="2">ATCC 35583 / DSM 2078 / JCM 9277 / NBRC 100435 / Kra 1</strain>
    </source>
</reference>
<dbReference type="eggNOG" id="arCOG05501">
    <property type="taxonomic scope" value="Archaea"/>
</dbReference>
<dbReference type="EMBL" id="FN869859">
    <property type="protein sequence ID" value="CCC81925.1"/>
    <property type="molecule type" value="Genomic_DNA"/>
</dbReference>
<protein>
    <recommendedName>
        <fullName evidence="3">VapC9 PIN-like domain-containing protein</fullName>
    </recommendedName>
</protein>
<dbReference type="GeneID" id="11262170"/>
<dbReference type="HOGENOM" id="CLU_1830664_0_0_2"/>
<proteinExistence type="predicted"/>
<dbReference type="Proteomes" id="UP000002654">
    <property type="component" value="Chromosome"/>
</dbReference>
<dbReference type="PATRIC" id="fig|768679.9.peg.1305"/>
<sequence>MRRRARKRWGSLDVELSPDSPANYPCLYVDAFSVAGALSDREELFRGLAESGLDATLVIDAWEEAHLPLARRYLELCAKWGLKCVLSERRPAEEYAVELACRDGCAVVTRDYDALRRALELNCNAPVLLFRGGRTYRARALGRS</sequence>
<name>G4RK30_THETK</name>
<keyword evidence="2" id="KW-1185">Reference proteome</keyword>
<dbReference type="KEGG" id="ttn:TTX_1290"/>
<organism evidence="1 2">
    <name type="scientific">Thermoproteus tenax (strain ATCC 35583 / DSM 2078 / JCM 9277 / NBRC 100435 / Kra 1)</name>
    <dbReference type="NCBI Taxonomy" id="768679"/>
    <lineage>
        <taxon>Archaea</taxon>
        <taxon>Thermoproteota</taxon>
        <taxon>Thermoprotei</taxon>
        <taxon>Thermoproteales</taxon>
        <taxon>Thermoproteaceae</taxon>
        <taxon>Thermoproteus</taxon>
    </lineage>
</organism>
<dbReference type="RefSeq" id="WP_014127180.1">
    <property type="nucleotide sequence ID" value="NC_016070.1"/>
</dbReference>